<dbReference type="AlphaFoldDB" id="A0A6A6W980"/>
<evidence type="ECO:0000313" key="1">
    <source>
        <dbReference type="EMBL" id="KAF2759105.1"/>
    </source>
</evidence>
<proteinExistence type="predicted"/>
<dbReference type="Proteomes" id="UP000799437">
    <property type="component" value="Unassembled WGS sequence"/>
</dbReference>
<dbReference type="RefSeq" id="XP_033601556.1">
    <property type="nucleotide sequence ID" value="XM_033743775.1"/>
</dbReference>
<dbReference type="OrthoDB" id="5396786at2759"/>
<dbReference type="InterPro" id="IPR013877">
    <property type="entry name" value="YAP-bd/ALF4/Glomulin"/>
</dbReference>
<accession>A0A6A6W980</accession>
<reference evidence="1" key="1">
    <citation type="journal article" date="2020" name="Stud. Mycol.">
        <title>101 Dothideomycetes genomes: a test case for predicting lifestyles and emergence of pathogens.</title>
        <authorList>
            <person name="Haridas S."/>
            <person name="Albert R."/>
            <person name="Binder M."/>
            <person name="Bloem J."/>
            <person name="Labutti K."/>
            <person name="Salamov A."/>
            <person name="Andreopoulos B."/>
            <person name="Baker S."/>
            <person name="Barry K."/>
            <person name="Bills G."/>
            <person name="Bluhm B."/>
            <person name="Cannon C."/>
            <person name="Castanera R."/>
            <person name="Culley D."/>
            <person name="Daum C."/>
            <person name="Ezra D."/>
            <person name="Gonzalez J."/>
            <person name="Henrissat B."/>
            <person name="Kuo A."/>
            <person name="Liang C."/>
            <person name="Lipzen A."/>
            <person name="Lutzoni F."/>
            <person name="Magnuson J."/>
            <person name="Mondo S."/>
            <person name="Nolan M."/>
            <person name="Ohm R."/>
            <person name="Pangilinan J."/>
            <person name="Park H.-J."/>
            <person name="Ramirez L."/>
            <person name="Alfaro M."/>
            <person name="Sun H."/>
            <person name="Tritt A."/>
            <person name="Yoshinaga Y."/>
            <person name="Zwiers L.-H."/>
            <person name="Turgeon B."/>
            <person name="Goodwin S."/>
            <person name="Spatafora J."/>
            <person name="Crous P."/>
            <person name="Grigoriev I."/>
        </authorList>
    </citation>
    <scope>NUCLEOTIDE SEQUENCE</scope>
    <source>
        <strain evidence="1">CBS 121739</strain>
    </source>
</reference>
<protein>
    <submittedName>
        <fullName evidence="1">DUF1760-domain-containing protein</fullName>
    </submittedName>
</protein>
<dbReference type="EMBL" id="ML996570">
    <property type="protein sequence ID" value="KAF2759105.1"/>
    <property type="molecule type" value="Genomic_DNA"/>
</dbReference>
<gene>
    <name evidence="1" type="ORF">EJ05DRAFT_475336</name>
</gene>
<name>A0A6A6W980_9PEZI</name>
<keyword evidence="2" id="KW-1185">Reference proteome</keyword>
<dbReference type="Pfam" id="PF08568">
    <property type="entry name" value="Kinetochor_Ybp2"/>
    <property type="match status" value="1"/>
</dbReference>
<organism evidence="1 2">
    <name type="scientific">Pseudovirgaria hyperparasitica</name>
    <dbReference type="NCBI Taxonomy" id="470096"/>
    <lineage>
        <taxon>Eukaryota</taxon>
        <taxon>Fungi</taxon>
        <taxon>Dikarya</taxon>
        <taxon>Ascomycota</taxon>
        <taxon>Pezizomycotina</taxon>
        <taxon>Dothideomycetes</taxon>
        <taxon>Dothideomycetes incertae sedis</taxon>
        <taxon>Acrospermales</taxon>
        <taxon>Acrospermaceae</taxon>
        <taxon>Pseudovirgaria</taxon>
    </lineage>
</organism>
<dbReference type="GO" id="GO:0005737">
    <property type="term" value="C:cytoplasm"/>
    <property type="evidence" value="ECO:0007669"/>
    <property type="project" value="TreeGrafter"/>
</dbReference>
<dbReference type="PANTHER" id="PTHR28020:SF1">
    <property type="entry name" value="YAP1-BINDING PROTEIN 1-RELATED"/>
    <property type="match status" value="1"/>
</dbReference>
<dbReference type="PANTHER" id="PTHR28020">
    <property type="entry name" value="YAP1-BINDING PROTEIN 1-RELATED"/>
    <property type="match status" value="1"/>
</dbReference>
<dbReference type="GeneID" id="54484829"/>
<evidence type="ECO:0000313" key="2">
    <source>
        <dbReference type="Proteomes" id="UP000799437"/>
    </source>
</evidence>
<sequence length="667" mass="73322">MAEQQHPLRVALPKSGASVDEYNDYLVRVEPHLTKENLPILHDILQDTEVTIGTGWDLVRFLLPLLPESESCLQDIARLGNPREVILKVAEALRQQDLEYDALEADGEDYDTITSNAGPSGAPQTNQTPPLAVLQFQSLLSMLTILHPRLKTRNPSGFLAMSLPAVLTSYSKASSHFGELTGSVITLIKTLFGSKRPHLPPRKSSSHVPTVTVIGVATDPEAEAGSEAPGAEESKVVTRLLQGFLTHVLEEYMLHLRSNDDVPGLAWSSRTHEKFSPGMSIPGKPTFKDRFEKDEHLQNRILVVSQVVALGRELGIDSQELYSNVINPADEPTGEPFAQDETPASAEDISFSRVGSLFLFTARTVALKLYDNASGDIGISIFPEHDSIVKNFLNTTEPVMLGTENEALIDAILVLGIIALEDNDFGEPENDEQFTGYLQLISLLSANTSSPTLRYHAHMLTSTVLRSYPDEFVRLTFIRDTLEHCPYENLKVSAVGWLKGETLEANTSTLGNFNGLGISHTSTTALSAKEETSIFATPIALSTAGPFLFPDLTHDLGLPTLSESYTKFKAEISFYLAVLNFYYLLLSAKPLHAILNIAGLHEDQDIGRRFLGPLTEASNHFREGLQEGGELREWEGNEGCEHGLFEIRLLDDVLDRIQNGVAALTKE</sequence>
<dbReference type="InterPro" id="IPR040347">
    <property type="entry name" value="YBP1/2"/>
</dbReference>
<dbReference type="GO" id="GO:0034599">
    <property type="term" value="P:cellular response to oxidative stress"/>
    <property type="evidence" value="ECO:0007669"/>
    <property type="project" value="InterPro"/>
</dbReference>